<keyword evidence="3" id="KW-1185">Reference proteome</keyword>
<gene>
    <name evidence="2" type="ORF">E1267_11905</name>
</gene>
<organism evidence="2 3">
    <name type="scientific">Nonomuraea longispora</name>
    <dbReference type="NCBI Taxonomy" id="1848320"/>
    <lineage>
        <taxon>Bacteria</taxon>
        <taxon>Bacillati</taxon>
        <taxon>Actinomycetota</taxon>
        <taxon>Actinomycetes</taxon>
        <taxon>Streptosporangiales</taxon>
        <taxon>Streptosporangiaceae</taxon>
        <taxon>Nonomuraea</taxon>
    </lineage>
</organism>
<accession>A0A4R4NJR4</accession>
<dbReference type="EMBL" id="SMJZ01000034">
    <property type="protein sequence ID" value="TDC07920.1"/>
    <property type="molecule type" value="Genomic_DNA"/>
</dbReference>
<comment type="caution">
    <text evidence="2">The sequence shown here is derived from an EMBL/GenBank/DDBJ whole genome shotgun (WGS) entry which is preliminary data.</text>
</comment>
<feature type="compositionally biased region" description="Low complexity" evidence="1">
    <location>
        <begin position="30"/>
        <end position="42"/>
    </location>
</feature>
<evidence type="ECO:0000313" key="2">
    <source>
        <dbReference type="EMBL" id="TDC07920.1"/>
    </source>
</evidence>
<sequence length="85" mass="8666">MVRQSDQPGGLGACGCGVFGGGQVVGVAGGVRSTPTSGSTPSTPHPPSNTFTHRLSEASPPTSTRQHTHQVVKRPARGCGRRSTE</sequence>
<evidence type="ECO:0000256" key="1">
    <source>
        <dbReference type="SAM" id="MobiDB-lite"/>
    </source>
</evidence>
<dbReference type="Proteomes" id="UP000295157">
    <property type="component" value="Unassembled WGS sequence"/>
</dbReference>
<reference evidence="2 3" key="1">
    <citation type="submission" date="2019-02" db="EMBL/GenBank/DDBJ databases">
        <title>Draft genome sequences of novel Actinobacteria.</title>
        <authorList>
            <person name="Sahin N."/>
            <person name="Ay H."/>
            <person name="Saygin H."/>
        </authorList>
    </citation>
    <scope>NUCLEOTIDE SEQUENCE [LARGE SCALE GENOMIC DNA]</scope>
    <source>
        <strain evidence="2 3">KC201</strain>
    </source>
</reference>
<feature type="compositionally biased region" description="Basic residues" evidence="1">
    <location>
        <begin position="66"/>
        <end position="85"/>
    </location>
</feature>
<feature type="region of interest" description="Disordered" evidence="1">
    <location>
        <begin position="26"/>
        <end position="85"/>
    </location>
</feature>
<dbReference type="AlphaFoldDB" id="A0A4R4NJR4"/>
<name>A0A4R4NJR4_9ACTN</name>
<proteinExistence type="predicted"/>
<protein>
    <submittedName>
        <fullName evidence="2">Uncharacterized protein</fullName>
    </submittedName>
</protein>
<evidence type="ECO:0000313" key="3">
    <source>
        <dbReference type="Proteomes" id="UP000295157"/>
    </source>
</evidence>